<organism evidence="1 2">
    <name type="scientific">Laetiporus sulphureus 93-53</name>
    <dbReference type="NCBI Taxonomy" id="1314785"/>
    <lineage>
        <taxon>Eukaryota</taxon>
        <taxon>Fungi</taxon>
        <taxon>Dikarya</taxon>
        <taxon>Basidiomycota</taxon>
        <taxon>Agaricomycotina</taxon>
        <taxon>Agaricomycetes</taxon>
        <taxon>Polyporales</taxon>
        <taxon>Laetiporus</taxon>
    </lineage>
</organism>
<dbReference type="EMBL" id="KV427644">
    <property type="protein sequence ID" value="KZT03379.1"/>
    <property type="molecule type" value="Genomic_DNA"/>
</dbReference>
<keyword evidence="2" id="KW-1185">Reference proteome</keyword>
<protein>
    <submittedName>
        <fullName evidence="1">Uncharacterized protein</fullName>
    </submittedName>
</protein>
<gene>
    <name evidence="1" type="ORF">LAESUDRAFT_761958</name>
</gene>
<dbReference type="AlphaFoldDB" id="A0A165CSW2"/>
<dbReference type="InParanoid" id="A0A165CSW2"/>
<dbReference type="GeneID" id="63830029"/>
<evidence type="ECO:0000313" key="2">
    <source>
        <dbReference type="Proteomes" id="UP000076871"/>
    </source>
</evidence>
<accession>A0A165CSW2</accession>
<name>A0A165CSW2_9APHY</name>
<proteinExistence type="predicted"/>
<dbReference type="RefSeq" id="XP_040761119.1">
    <property type="nucleotide sequence ID" value="XM_040913001.1"/>
</dbReference>
<reference evidence="1 2" key="1">
    <citation type="journal article" date="2016" name="Mol. Biol. Evol.">
        <title>Comparative Genomics of Early-Diverging Mushroom-Forming Fungi Provides Insights into the Origins of Lignocellulose Decay Capabilities.</title>
        <authorList>
            <person name="Nagy L.G."/>
            <person name="Riley R."/>
            <person name="Tritt A."/>
            <person name="Adam C."/>
            <person name="Daum C."/>
            <person name="Floudas D."/>
            <person name="Sun H."/>
            <person name="Yadav J.S."/>
            <person name="Pangilinan J."/>
            <person name="Larsson K.H."/>
            <person name="Matsuura K."/>
            <person name="Barry K."/>
            <person name="Labutti K."/>
            <person name="Kuo R."/>
            <person name="Ohm R.A."/>
            <person name="Bhattacharya S.S."/>
            <person name="Shirouzu T."/>
            <person name="Yoshinaga Y."/>
            <person name="Martin F.M."/>
            <person name="Grigoriev I.V."/>
            <person name="Hibbett D.S."/>
        </authorList>
    </citation>
    <scope>NUCLEOTIDE SEQUENCE [LARGE SCALE GENOMIC DNA]</scope>
    <source>
        <strain evidence="1 2">93-53</strain>
    </source>
</reference>
<sequence>MSFDGMPPSAGAFASIPMQAEESEICTHLVAALNGREKQCRCPGFTFKNTSAGPGTFKPDVCIFRDVVEVPHKKSKSKTAVAHMGYAELFIEVTCNPSQDFFADPPENTNRTTHQFILNRQSLTSMEEFNHAKKALGKNIAYATEILARQHRHCLFSMSVWLLC</sequence>
<dbReference type="STRING" id="1314785.A0A165CSW2"/>
<dbReference type="Proteomes" id="UP000076871">
    <property type="component" value="Unassembled WGS sequence"/>
</dbReference>
<evidence type="ECO:0000313" key="1">
    <source>
        <dbReference type="EMBL" id="KZT03379.1"/>
    </source>
</evidence>
<dbReference type="OrthoDB" id="3265188at2759"/>